<evidence type="ECO:0000256" key="1">
    <source>
        <dbReference type="SAM" id="MobiDB-lite"/>
    </source>
</evidence>
<feature type="compositionally biased region" description="Polar residues" evidence="1">
    <location>
        <begin position="92"/>
        <end position="124"/>
    </location>
</feature>
<reference evidence="2" key="1">
    <citation type="submission" date="2004-02" db="EMBL/GenBank/DDBJ databases">
        <authorList>
            <consortium name="DOE Joint Genome Institute"/>
        </authorList>
    </citation>
    <scope>NUCLEOTIDE SEQUENCE [LARGE SCALE GENOMIC DNA]</scope>
    <source>
        <strain evidence="2">WH 8501</strain>
    </source>
</reference>
<reference evidence="2" key="2">
    <citation type="submission" date="2005-06" db="EMBL/GenBank/DDBJ databases">
        <title>Sequencing of the draft genome and assembly of Crocosphaera watsonii WH 8501.</title>
        <authorList>
            <consortium name="US DOE Joint Genome Institute (JGI-PGF)"/>
            <person name="Copeland A."/>
            <person name="Lucas S."/>
            <person name="Lapidus A."/>
            <person name="Barry K."/>
            <person name="Detter C."/>
            <person name="Glavina T."/>
            <person name="Hammon N."/>
            <person name="Israni S."/>
            <person name="Pitluck S."/>
            <person name="Richardson P."/>
        </authorList>
    </citation>
    <scope>NUCLEOTIDE SEQUENCE [LARGE SCALE GENOMIC DNA]</scope>
    <source>
        <strain evidence="2">WH 8501</strain>
    </source>
</reference>
<feature type="compositionally biased region" description="Polar residues" evidence="1">
    <location>
        <begin position="15"/>
        <end position="30"/>
    </location>
</feature>
<feature type="region of interest" description="Disordered" evidence="1">
    <location>
        <begin position="1"/>
        <end position="30"/>
    </location>
</feature>
<accession>Q4BWG7</accession>
<keyword evidence="3" id="KW-1185">Reference proteome</keyword>
<feature type="compositionally biased region" description="Polar residues" evidence="1">
    <location>
        <begin position="52"/>
        <end position="62"/>
    </location>
</feature>
<evidence type="ECO:0000313" key="3">
    <source>
        <dbReference type="Proteomes" id="UP000003922"/>
    </source>
</evidence>
<gene>
    <name evidence="2" type="ORF">CwatDRAFT_1431</name>
</gene>
<proteinExistence type="predicted"/>
<dbReference type="RefSeq" id="WP_007307954.1">
    <property type="nucleotide sequence ID" value="NZ_AADV02000163.1"/>
</dbReference>
<name>Q4BWG7_CROWT</name>
<reference evidence="2" key="3">
    <citation type="submission" date="2016-12" db="EMBL/GenBank/DDBJ databases">
        <title>Annotation of the draft genome assembly of Crocosphaera watsonii WH 8501.</title>
        <authorList>
            <consortium name="US DOE Joint Genome Institute (JGI-ORNL)"/>
            <person name="Larimer F."/>
            <person name="Land M."/>
        </authorList>
    </citation>
    <scope>NUCLEOTIDE SEQUENCE</scope>
    <source>
        <strain evidence="2">WH 8501</strain>
    </source>
</reference>
<dbReference type="EMBL" id="AADV02000163">
    <property type="protein sequence ID" value="EAM48251.1"/>
    <property type="molecule type" value="Genomic_DNA"/>
</dbReference>
<dbReference type="Proteomes" id="UP000003922">
    <property type="component" value="Unassembled WGS sequence"/>
</dbReference>
<dbReference type="KEGG" id="cwa:CwatDRAFT_1431"/>
<organism evidence="2 3">
    <name type="scientific">Crocosphaera watsonii WH 8501</name>
    <dbReference type="NCBI Taxonomy" id="165597"/>
    <lineage>
        <taxon>Bacteria</taxon>
        <taxon>Bacillati</taxon>
        <taxon>Cyanobacteriota</taxon>
        <taxon>Cyanophyceae</taxon>
        <taxon>Oscillatoriophycideae</taxon>
        <taxon>Chroococcales</taxon>
        <taxon>Aphanothecaceae</taxon>
        <taxon>Crocosphaera</taxon>
    </lineage>
</organism>
<dbReference type="AlphaFoldDB" id="Q4BWG7"/>
<sequence length="166" mass="18855">MYRASWRLGEEPTTETRTGQTPSRSDPTAELTTISTKLAAHIQKRREYNQHRYGTNHQTSPNLVEMGCLSTSSDFSSDLSGYLSRQLGDESIFNQPISTDSDQQSHPQPTQTGDLGHRTVSNQPGEIYHPTPQQSPPNRLEMQRETLYQAVDEDDDSTRERTFRNL</sequence>
<evidence type="ECO:0000313" key="2">
    <source>
        <dbReference type="EMBL" id="EAM48251.1"/>
    </source>
</evidence>
<protein>
    <submittedName>
        <fullName evidence="2">Uncharacterized protein</fullName>
    </submittedName>
</protein>
<feature type="compositionally biased region" description="Low complexity" evidence="1">
    <location>
        <begin position="69"/>
        <end position="84"/>
    </location>
</feature>
<comment type="caution">
    <text evidence="2">The sequence shown here is derived from an EMBL/GenBank/DDBJ whole genome shotgun (WGS) entry which is preliminary data.</text>
</comment>
<feature type="region of interest" description="Disordered" evidence="1">
    <location>
        <begin position="51"/>
        <end position="166"/>
    </location>
</feature>